<name>A0A1R0GM50_9FUNG</name>
<accession>A0A1R0GM50</accession>
<organism evidence="1 2">
    <name type="scientific">Smittium mucronatum</name>
    <dbReference type="NCBI Taxonomy" id="133383"/>
    <lineage>
        <taxon>Eukaryota</taxon>
        <taxon>Fungi</taxon>
        <taxon>Fungi incertae sedis</taxon>
        <taxon>Zoopagomycota</taxon>
        <taxon>Kickxellomycotina</taxon>
        <taxon>Harpellomycetes</taxon>
        <taxon>Harpellales</taxon>
        <taxon>Legeriomycetaceae</taxon>
        <taxon>Smittium</taxon>
    </lineage>
</organism>
<protein>
    <submittedName>
        <fullName evidence="1">Uncharacterized protein</fullName>
    </submittedName>
</protein>
<sequence>MSMVRRNHELVDSIGYTYEFAPEVEAWREVAEDIDSDASVNLAGKPVMEDLLSSLLGLCSGSNSML</sequence>
<comment type="caution">
    <text evidence="1">The sequence shown here is derived from an EMBL/GenBank/DDBJ whole genome shotgun (WGS) entry which is preliminary data.</text>
</comment>
<reference evidence="1 2" key="1">
    <citation type="journal article" date="2016" name="Mol. Biol. Evol.">
        <title>Genome-Wide Survey of Gut Fungi (Harpellales) Reveals the First Horizontally Transferred Ubiquitin Gene from a Mosquito Host.</title>
        <authorList>
            <person name="Wang Y."/>
            <person name="White M.M."/>
            <person name="Kvist S."/>
            <person name="Moncalvo J.M."/>
        </authorList>
    </citation>
    <scope>NUCLEOTIDE SEQUENCE [LARGE SCALE GENOMIC DNA]</scope>
    <source>
        <strain evidence="1 2">ALG-7-W6</strain>
    </source>
</reference>
<dbReference type="Proteomes" id="UP000187455">
    <property type="component" value="Unassembled WGS sequence"/>
</dbReference>
<evidence type="ECO:0000313" key="2">
    <source>
        <dbReference type="Proteomes" id="UP000187455"/>
    </source>
</evidence>
<gene>
    <name evidence="1" type="ORF">AYI68_g8008</name>
</gene>
<evidence type="ECO:0000313" key="1">
    <source>
        <dbReference type="EMBL" id="OLY77957.1"/>
    </source>
</evidence>
<proteinExistence type="predicted"/>
<dbReference type="EMBL" id="LSSL01007537">
    <property type="protein sequence ID" value="OLY77957.1"/>
    <property type="molecule type" value="Genomic_DNA"/>
</dbReference>
<keyword evidence="2" id="KW-1185">Reference proteome</keyword>
<dbReference type="AlphaFoldDB" id="A0A1R0GM50"/>